<gene>
    <name evidence="2" type="ORF">G4D64_13405</name>
    <name evidence="1" type="ORF">H1Z61_13675</name>
</gene>
<dbReference type="Proteomes" id="UP000472971">
    <property type="component" value="Unassembled WGS sequence"/>
</dbReference>
<dbReference type="Pfam" id="PF00805">
    <property type="entry name" value="Pentapeptide"/>
    <property type="match status" value="1"/>
</dbReference>
<comment type="caution">
    <text evidence="2">The sequence shown here is derived from an EMBL/GenBank/DDBJ whole genome shotgun (WGS) entry which is preliminary data.</text>
</comment>
<proteinExistence type="predicted"/>
<dbReference type="InterPro" id="IPR001646">
    <property type="entry name" value="5peptide_repeat"/>
</dbReference>
<evidence type="ECO:0000313" key="1">
    <source>
        <dbReference type="EMBL" id="MBA4538155.1"/>
    </source>
</evidence>
<dbReference type="EMBL" id="JACEIO010000036">
    <property type="protein sequence ID" value="MBA4538155.1"/>
    <property type="molecule type" value="Genomic_DNA"/>
</dbReference>
<evidence type="ECO:0000313" key="2">
    <source>
        <dbReference type="EMBL" id="NEY82475.1"/>
    </source>
</evidence>
<dbReference type="SUPFAM" id="SSF141571">
    <property type="entry name" value="Pentapeptide repeat-like"/>
    <property type="match status" value="1"/>
</dbReference>
<sequence length="205" mass="23508">MKKIDQKELDLLISNHNLYMDSVNKNDKEGKRLILDEIDFSSNNLSQLNFVDVYITDSIFCNTVFENTNFGGAKLYGCEFNNITFKNVNFGKVELDASKIVNSILDNCTLIKVSSNETLFGNLCFQHCKLDDVFSNSIVKNILFEECDFNGIEFWECIISSLKFKKSKFKVTDMIKNINKGTLERPVIINGDEAISFFKERSEIL</sequence>
<dbReference type="Gene3D" id="2.160.20.80">
    <property type="entry name" value="E3 ubiquitin-protein ligase SopA"/>
    <property type="match status" value="1"/>
</dbReference>
<dbReference type="EMBL" id="JAAIWN010000036">
    <property type="protein sequence ID" value="NEY82475.1"/>
    <property type="molecule type" value="Genomic_DNA"/>
</dbReference>
<dbReference type="PANTHER" id="PTHR42999:SF1">
    <property type="entry name" value="PENTAPEPTIDE REPEAT-CONTAINING PROTEIN"/>
    <property type="match status" value="1"/>
</dbReference>
<accession>A0A6B3W1E3</accession>
<organism evidence="2 3">
    <name type="scientific">Bacillus aquiflavi</name>
    <dbReference type="NCBI Taxonomy" id="2672567"/>
    <lineage>
        <taxon>Bacteria</taxon>
        <taxon>Bacillati</taxon>
        <taxon>Bacillota</taxon>
        <taxon>Bacilli</taxon>
        <taxon>Bacillales</taxon>
        <taxon>Bacillaceae</taxon>
        <taxon>Bacillus</taxon>
    </lineage>
</organism>
<dbReference type="PANTHER" id="PTHR42999">
    <property type="entry name" value="ANTIBIOTIC RESISTANCE PROTEIN MCBG"/>
    <property type="match status" value="1"/>
</dbReference>
<evidence type="ECO:0000313" key="4">
    <source>
        <dbReference type="Proteomes" id="UP000570010"/>
    </source>
</evidence>
<reference evidence="1 4" key="2">
    <citation type="submission" date="2020-07" db="EMBL/GenBank/DDBJ databases">
        <authorList>
            <person name="Feng H."/>
        </authorList>
    </citation>
    <scope>NUCLEOTIDE SEQUENCE [LARGE SCALE GENOMIC DNA]</scope>
    <source>
        <strain evidence="1">S-12</strain>
        <strain evidence="4">s-12</strain>
    </source>
</reference>
<dbReference type="AlphaFoldDB" id="A0A6B3W1E3"/>
<reference evidence="2 3" key="1">
    <citation type="submission" date="2020-02" db="EMBL/GenBank/DDBJ databases">
        <title>Bacillus aquiflavi sp. nov., isolated from yellow water of strong flavor Chinese baijiu in Yibin region of China.</title>
        <authorList>
            <person name="Xie J."/>
        </authorList>
    </citation>
    <scope>NUCLEOTIDE SEQUENCE [LARGE SCALE GENOMIC DNA]</scope>
    <source>
        <strain evidence="2 3">3H-10</strain>
    </source>
</reference>
<keyword evidence="3" id="KW-1185">Reference proteome</keyword>
<name>A0A6B3W1E3_9BACI</name>
<evidence type="ECO:0000313" key="3">
    <source>
        <dbReference type="Proteomes" id="UP000472971"/>
    </source>
</evidence>
<dbReference type="Proteomes" id="UP000570010">
    <property type="component" value="Unassembled WGS sequence"/>
</dbReference>
<protein>
    <submittedName>
        <fullName evidence="1">Pentapeptide repeat-containing protein</fullName>
    </submittedName>
</protein>
<dbReference type="InterPro" id="IPR052949">
    <property type="entry name" value="PA_immunity-related"/>
</dbReference>
<dbReference type="RefSeq" id="WP_163242883.1">
    <property type="nucleotide sequence ID" value="NZ_JAAIWN010000036.1"/>
</dbReference>